<accession>A0A8S5NJ27</accession>
<organism evidence="1">
    <name type="scientific">Siphoviridae sp. cttFh17</name>
    <dbReference type="NCBI Taxonomy" id="2826491"/>
    <lineage>
        <taxon>Viruses</taxon>
        <taxon>Duplodnaviria</taxon>
        <taxon>Heunggongvirae</taxon>
        <taxon>Uroviricota</taxon>
        <taxon>Caudoviricetes</taxon>
    </lineage>
</organism>
<name>A0A8S5NJ27_9CAUD</name>
<proteinExistence type="predicted"/>
<reference evidence="1" key="1">
    <citation type="journal article" date="2021" name="Proc. Natl. Acad. Sci. U.S.A.">
        <title>A Catalog of Tens of Thousands of Viruses from Human Metagenomes Reveals Hidden Associations with Chronic Diseases.</title>
        <authorList>
            <person name="Tisza M.J."/>
            <person name="Buck C.B."/>
        </authorList>
    </citation>
    <scope>NUCLEOTIDE SEQUENCE</scope>
    <source>
        <strain evidence="1">CttFh17</strain>
    </source>
</reference>
<sequence>MDELLNQIQEYIKAYKELPYGKEVEGTTEILEKSSQTLIKTAHRVVLLENQFIDGMKVKYQGDDEMDGIECPICKYEVARNDDYTEMRPKHCPECGTKLIY</sequence>
<evidence type="ECO:0000313" key="1">
    <source>
        <dbReference type="EMBL" id="DAD94351.1"/>
    </source>
</evidence>
<dbReference type="EMBL" id="BK015176">
    <property type="protein sequence ID" value="DAD94351.1"/>
    <property type="molecule type" value="Genomic_DNA"/>
</dbReference>
<protein>
    <submittedName>
        <fullName evidence="1">Hydrogenase/urease nickel incorporation protein</fullName>
    </submittedName>
</protein>